<evidence type="ECO:0000256" key="1">
    <source>
        <dbReference type="SAM" id="Phobius"/>
    </source>
</evidence>
<dbReference type="EMBL" id="LAZR01000069">
    <property type="protein sequence ID" value="KKN95625.1"/>
    <property type="molecule type" value="Genomic_DNA"/>
</dbReference>
<name>A0A0F9UR54_9ZZZZ</name>
<organism evidence="2">
    <name type="scientific">marine sediment metagenome</name>
    <dbReference type="NCBI Taxonomy" id="412755"/>
    <lineage>
        <taxon>unclassified sequences</taxon>
        <taxon>metagenomes</taxon>
        <taxon>ecological metagenomes</taxon>
    </lineage>
</organism>
<gene>
    <name evidence="2" type="ORF">LCGC14_0174940</name>
</gene>
<feature type="transmembrane region" description="Helical" evidence="1">
    <location>
        <begin position="47"/>
        <end position="64"/>
    </location>
</feature>
<keyword evidence="1" id="KW-1133">Transmembrane helix</keyword>
<sequence length="167" mass="18937">MDHGKYFGNEELSDGEVWSLIAYSILFIIGLIIIFRKSPTKYKLADILVFLGLFLILAQNTYHLEHGEQLEQYQLMGYALIFGLINYIVGWVMANNGFPVSFIDHSKDAFYWFGLFLVLATIIFVMFGTFDSGYPGNLTNTEKYIAYTGIVGGILLLTSYLAVRSKK</sequence>
<keyword evidence="1" id="KW-0812">Transmembrane</keyword>
<accession>A0A0F9UR54</accession>
<reference evidence="2" key="1">
    <citation type="journal article" date="2015" name="Nature">
        <title>Complex archaea that bridge the gap between prokaryotes and eukaryotes.</title>
        <authorList>
            <person name="Spang A."/>
            <person name="Saw J.H."/>
            <person name="Jorgensen S.L."/>
            <person name="Zaremba-Niedzwiedzka K."/>
            <person name="Martijn J."/>
            <person name="Lind A.E."/>
            <person name="van Eijk R."/>
            <person name="Schleper C."/>
            <person name="Guy L."/>
            <person name="Ettema T.J."/>
        </authorList>
    </citation>
    <scope>NUCLEOTIDE SEQUENCE</scope>
</reference>
<proteinExistence type="predicted"/>
<dbReference type="AlphaFoldDB" id="A0A0F9UR54"/>
<comment type="caution">
    <text evidence="2">The sequence shown here is derived from an EMBL/GenBank/DDBJ whole genome shotgun (WGS) entry which is preliminary data.</text>
</comment>
<feature type="transmembrane region" description="Helical" evidence="1">
    <location>
        <begin position="17"/>
        <end position="35"/>
    </location>
</feature>
<protein>
    <submittedName>
        <fullName evidence="2">Uncharacterized protein</fullName>
    </submittedName>
</protein>
<feature type="transmembrane region" description="Helical" evidence="1">
    <location>
        <begin position="76"/>
        <end position="98"/>
    </location>
</feature>
<keyword evidence="1" id="KW-0472">Membrane</keyword>
<evidence type="ECO:0000313" key="2">
    <source>
        <dbReference type="EMBL" id="KKN95625.1"/>
    </source>
</evidence>
<feature type="transmembrane region" description="Helical" evidence="1">
    <location>
        <begin position="144"/>
        <end position="163"/>
    </location>
</feature>
<feature type="transmembrane region" description="Helical" evidence="1">
    <location>
        <begin position="110"/>
        <end position="129"/>
    </location>
</feature>